<accession>A0A9P6CRN5</accession>
<dbReference type="Proteomes" id="UP000807469">
    <property type="component" value="Unassembled WGS sequence"/>
</dbReference>
<feature type="compositionally biased region" description="Low complexity" evidence="1">
    <location>
        <begin position="193"/>
        <end position="205"/>
    </location>
</feature>
<gene>
    <name evidence="2" type="ORF">BDN70DRAFT_939043</name>
</gene>
<feature type="compositionally biased region" description="Low complexity" evidence="1">
    <location>
        <begin position="95"/>
        <end position="139"/>
    </location>
</feature>
<feature type="compositionally biased region" description="Basic residues" evidence="1">
    <location>
        <begin position="309"/>
        <end position="320"/>
    </location>
</feature>
<name>A0A9P6CRN5_9AGAR</name>
<keyword evidence="3" id="KW-1185">Reference proteome</keyword>
<sequence length="320" mass="33659">MSFNDADANARISQRFRLLYKMSYDCAVRQLDNGTFSTSTKIVETFDENSVNPPLVMQGYVCIAHRVPGRYATSPYETRPAPPYTPAYHATAAPSFPAAQPTSVPPSTTASDATTTPQPSVAPQATTTPQPSFAPQATTTPPPTVVPQATTAPPSTVTSGNSSTPAASTLFTFGATGGPNQSTFNPAKASIVPPFTFTPPTKAPTMPSPPSGPWKSSPDFPWKFPSTSSVSGSSPSTSSPAPHTDGQRGTQAIPNDHEHYLPGPASSKVRFASPQAPGTRTLKTLDATELLDKFSAYLDKNGTATPNFKKGKSRHISADD</sequence>
<evidence type="ECO:0000313" key="3">
    <source>
        <dbReference type="Proteomes" id="UP000807469"/>
    </source>
</evidence>
<evidence type="ECO:0000256" key="1">
    <source>
        <dbReference type="SAM" id="MobiDB-lite"/>
    </source>
</evidence>
<feature type="compositionally biased region" description="Low complexity" evidence="1">
    <location>
        <begin position="225"/>
        <end position="242"/>
    </location>
</feature>
<feature type="compositionally biased region" description="Low complexity" evidence="1">
    <location>
        <begin position="146"/>
        <end position="159"/>
    </location>
</feature>
<evidence type="ECO:0000313" key="2">
    <source>
        <dbReference type="EMBL" id="KAF9471310.1"/>
    </source>
</evidence>
<organism evidence="2 3">
    <name type="scientific">Pholiota conissans</name>
    <dbReference type="NCBI Taxonomy" id="109636"/>
    <lineage>
        <taxon>Eukaryota</taxon>
        <taxon>Fungi</taxon>
        <taxon>Dikarya</taxon>
        <taxon>Basidiomycota</taxon>
        <taxon>Agaricomycotina</taxon>
        <taxon>Agaricomycetes</taxon>
        <taxon>Agaricomycetidae</taxon>
        <taxon>Agaricales</taxon>
        <taxon>Agaricineae</taxon>
        <taxon>Strophariaceae</taxon>
        <taxon>Pholiota</taxon>
    </lineage>
</organism>
<dbReference type="EMBL" id="MU155713">
    <property type="protein sequence ID" value="KAF9471310.1"/>
    <property type="molecule type" value="Genomic_DNA"/>
</dbReference>
<dbReference type="AlphaFoldDB" id="A0A9P6CRN5"/>
<feature type="region of interest" description="Disordered" evidence="1">
    <location>
        <begin position="301"/>
        <end position="320"/>
    </location>
</feature>
<comment type="caution">
    <text evidence="2">The sequence shown here is derived from an EMBL/GenBank/DDBJ whole genome shotgun (WGS) entry which is preliminary data.</text>
</comment>
<feature type="region of interest" description="Disordered" evidence="1">
    <location>
        <begin position="95"/>
        <end position="277"/>
    </location>
</feature>
<proteinExistence type="predicted"/>
<protein>
    <submittedName>
        <fullName evidence="2">Uncharacterized protein</fullName>
    </submittedName>
</protein>
<reference evidence="2" key="1">
    <citation type="submission" date="2020-11" db="EMBL/GenBank/DDBJ databases">
        <authorList>
            <consortium name="DOE Joint Genome Institute"/>
            <person name="Ahrendt S."/>
            <person name="Riley R."/>
            <person name="Andreopoulos W."/>
            <person name="Labutti K."/>
            <person name="Pangilinan J."/>
            <person name="Ruiz-Duenas F.J."/>
            <person name="Barrasa J.M."/>
            <person name="Sanchez-Garcia M."/>
            <person name="Camarero S."/>
            <person name="Miyauchi S."/>
            <person name="Serrano A."/>
            <person name="Linde D."/>
            <person name="Babiker R."/>
            <person name="Drula E."/>
            <person name="Ayuso-Fernandez I."/>
            <person name="Pacheco R."/>
            <person name="Padilla G."/>
            <person name="Ferreira P."/>
            <person name="Barriuso J."/>
            <person name="Kellner H."/>
            <person name="Castanera R."/>
            <person name="Alfaro M."/>
            <person name="Ramirez L."/>
            <person name="Pisabarro A.G."/>
            <person name="Kuo A."/>
            <person name="Tritt A."/>
            <person name="Lipzen A."/>
            <person name="He G."/>
            <person name="Yan M."/>
            <person name="Ng V."/>
            <person name="Cullen D."/>
            <person name="Martin F."/>
            <person name="Rosso M.-N."/>
            <person name="Henrissat B."/>
            <person name="Hibbett D."/>
            <person name="Martinez A.T."/>
            <person name="Grigoriev I.V."/>
        </authorList>
    </citation>
    <scope>NUCLEOTIDE SEQUENCE</scope>
    <source>
        <strain evidence="2">CIRM-BRFM 674</strain>
    </source>
</reference>
<feature type="compositionally biased region" description="Polar residues" evidence="1">
    <location>
        <begin position="160"/>
        <end position="171"/>
    </location>
</feature>